<keyword evidence="2" id="KW-1185">Reference proteome</keyword>
<organism evidence="1 2">
    <name type="scientific">Phascolomyces articulosus</name>
    <dbReference type="NCBI Taxonomy" id="60185"/>
    <lineage>
        <taxon>Eukaryota</taxon>
        <taxon>Fungi</taxon>
        <taxon>Fungi incertae sedis</taxon>
        <taxon>Mucoromycota</taxon>
        <taxon>Mucoromycotina</taxon>
        <taxon>Mucoromycetes</taxon>
        <taxon>Mucorales</taxon>
        <taxon>Lichtheimiaceae</taxon>
        <taxon>Phascolomyces</taxon>
    </lineage>
</organism>
<reference evidence="1" key="2">
    <citation type="submission" date="2023-02" db="EMBL/GenBank/DDBJ databases">
        <authorList>
            <consortium name="DOE Joint Genome Institute"/>
            <person name="Mondo S.J."/>
            <person name="Chang Y."/>
            <person name="Wang Y."/>
            <person name="Ahrendt S."/>
            <person name="Andreopoulos W."/>
            <person name="Barry K."/>
            <person name="Beard J."/>
            <person name="Benny G.L."/>
            <person name="Blankenship S."/>
            <person name="Bonito G."/>
            <person name="Cuomo C."/>
            <person name="Desiro A."/>
            <person name="Gervers K.A."/>
            <person name="Hundley H."/>
            <person name="Kuo A."/>
            <person name="LaButti K."/>
            <person name="Lang B.F."/>
            <person name="Lipzen A."/>
            <person name="O'Donnell K."/>
            <person name="Pangilinan J."/>
            <person name="Reynolds N."/>
            <person name="Sandor L."/>
            <person name="Smith M.W."/>
            <person name="Tsang A."/>
            <person name="Grigoriev I.V."/>
            <person name="Stajich J.E."/>
            <person name="Spatafora J.W."/>
        </authorList>
    </citation>
    <scope>NUCLEOTIDE SEQUENCE</scope>
    <source>
        <strain evidence="1">RSA 2281</strain>
    </source>
</reference>
<evidence type="ECO:0000313" key="2">
    <source>
        <dbReference type="Proteomes" id="UP001209540"/>
    </source>
</evidence>
<proteinExistence type="predicted"/>
<dbReference type="SUPFAM" id="SSF52047">
    <property type="entry name" value="RNI-like"/>
    <property type="match status" value="1"/>
</dbReference>
<dbReference type="Gene3D" id="3.80.10.10">
    <property type="entry name" value="Ribonuclease Inhibitor"/>
    <property type="match status" value="1"/>
</dbReference>
<reference evidence="1" key="1">
    <citation type="journal article" date="2022" name="IScience">
        <title>Evolution of zygomycete secretomes and the origins of terrestrial fungal ecologies.</title>
        <authorList>
            <person name="Chang Y."/>
            <person name="Wang Y."/>
            <person name="Mondo S."/>
            <person name="Ahrendt S."/>
            <person name="Andreopoulos W."/>
            <person name="Barry K."/>
            <person name="Beard J."/>
            <person name="Benny G.L."/>
            <person name="Blankenship S."/>
            <person name="Bonito G."/>
            <person name="Cuomo C."/>
            <person name="Desiro A."/>
            <person name="Gervers K.A."/>
            <person name="Hundley H."/>
            <person name="Kuo A."/>
            <person name="LaButti K."/>
            <person name="Lang B.F."/>
            <person name="Lipzen A."/>
            <person name="O'Donnell K."/>
            <person name="Pangilinan J."/>
            <person name="Reynolds N."/>
            <person name="Sandor L."/>
            <person name="Smith M.E."/>
            <person name="Tsang A."/>
            <person name="Grigoriev I.V."/>
            <person name="Stajich J.E."/>
            <person name="Spatafora J.W."/>
        </authorList>
    </citation>
    <scope>NUCLEOTIDE SEQUENCE</scope>
    <source>
        <strain evidence="1">RSA 2281</strain>
    </source>
</reference>
<gene>
    <name evidence="1" type="ORF">BDA99DRAFT_503135</name>
</gene>
<dbReference type="AlphaFoldDB" id="A0AAD5K4E2"/>
<comment type="caution">
    <text evidence="1">The sequence shown here is derived from an EMBL/GenBank/DDBJ whole genome shotgun (WGS) entry which is preliminary data.</text>
</comment>
<dbReference type="Proteomes" id="UP001209540">
    <property type="component" value="Unassembled WGS sequence"/>
</dbReference>
<accession>A0AAD5K4E2</accession>
<name>A0AAD5K4E2_9FUNG</name>
<protein>
    <submittedName>
        <fullName evidence="1">Uncharacterized protein</fullName>
    </submittedName>
</protein>
<evidence type="ECO:0000313" key="1">
    <source>
        <dbReference type="EMBL" id="KAI9268973.1"/>
    </source>
</evidence>
<dbReference type="InterPro" id="IPR032675">
    <property type="entry name" value="LRR_dom_sf"/>
</dbReference>
<dbReference type="EMBL" id="JAIXMP010000008">
    <property type="protein sequence ID" value="KAI9268973.1"/>
    <property type="molecule type" value="Genomic_DNA"/>
</dbReference>
<sequence length="256" mass="28353">MISAGTPAIGPGLMEFLEKHHAKSRTLSLNQSYPERRVLLNNEQWRRLSMLDFGNMAHFHLFGGSDNTTHQHLEEILRGIIPILESLTLHSINDKLSSDIFKSLENMPKISELKITGCRFDTLDANQLLLAFAQNTAKSSTLVALNLQNSVLEITTLEICSQIQSLKDLTLGHFQEIKVGLGGGVVKNVSQMPHLKKFSLRGTHLKPTELQVKGTNGLLGEVDLCDVGGITEEDVESTFASYVNVYFDPPSNNENL</sequence>